<evidence type="ECO:0000313" key="4">
    <source>
        <dbReference type="EMBL" id="WJZ81450.1"/>
    </source>
</evidence>
<comment type="similarity">
    <text evidence="1">Belongs to the universal ribosomal protein uL14 family.</text>
</comment>
<dbReference type="Proteomes" id="UP001227230">
    <property type="component" value="Chromosome 1"/>
</dbReference>
<keyword evidence="3" id="KW-0687">Ribonucleoprotein</keyword>
<evidence type="ECO:0000256" key="1">
    <source>
        <dbReference type="ARBA" id="ARBA00010745"/>
    </source>
</evidence>
<dbReference type="SUPFAM" id="SSF50193">
    <property type="entry name" value="Ribosomal protein L14"/>
    <property type="match status" value="1"/>
</dbReference>
<evidence type="ECO:0000256" key="3">
    <source>
        <dbReference type="ARBA" id="ARBA00023274"/>
    </source>
</evidence>
<organism evidence="4 5">
    <name type="scientific">Vitis vinifera</name>
    <name type="common">Grape</name>
    <dbReference type="NCBI Taxonomy" id="29760"/>
    <lineage>
        <taxon>Eukaryota</taxon>
        <taxon>Viridiplantae</taxon>
        <taxon>Streptophyta</taxon>
        <taxon>Embryophyta</taxon>
        <taxon>Tracheophyta</taxon>
        <taxon>Spermatophyta</taxon>
        <taxon>Magnoliopsida</taxon>
        <taxon>eudicotyledons</taxon>
        <taxon>Gunneridae</taxon>
        <taxon>Pentapetalae</taxon>
        <taxon>rosids</taxon>
        <taxon>Vitales</taxon>
        <taxon>Vitaceae</taxon>
        <taxon>Viteae</taxon>
        <taxon>Vitis</taxon>
    </lineage>
</organism>
<keyword evidence="5" id="KW-1185">Reference proteome</keyword>
<evidence type="ECO:0000313" key="5">
    <source>
        <dbReference type="Proteomes" id="UP001227230"/>
    </source>
</evidence>
<sequence>YDDNSVVIIDQKGNPKGTRTFGAIVRELRLLSFTEIVSFALEVI</sequence>
<dbReference type="EMBL" id="CP126648">
    <property type="protein sequence ID" value="WJZ81450.1"/>
    <property type="molecule type" value="Genomic_DNA"/>
</dbReference>
<dbReference type="InterPro" id="IPR000218">
    <property type="entry name" value="Ribosomal_uL14"/>
</dbReference>
<protein>
    <recommendedName>
        <fullName evidence="6">50S ribosomal protein L14, chloroplastic</fullName>
    </recommendedName>
</protein>
<evidence type="ECO:0008006" key="6">
    <source>
        <dbReference type="Google" id="ProtNLM"/>
    </source>
</evidence>
<gene>
    <name evidence="4" type="ORF">VitviT2T_001292</name>
</gene>
<dbReference type="Pfam" id="PF00238">
    <property type="entry name" value="Ribosomal_L14"/>
    <property type="match status" value="1"/>
</dbReference>
<feature type="non-terminal residue" evidence="4">
    <location>
        <position position="1"/>
    </location>
</feature>
<dbReference type="InterPro" id="IPR036853">
    <property type="entry name" value="Ribosomal_uL14_sf"/>
</dbReference>
<name>A0ABY9BF53_VITVI</name>
<dbReference type="Gene3D" id="2.40.150.20">
    <property type="entry name" value="Ribosomal protein L14"/>
    <property type="match status" value="1"/>
</dbReference>
<evidence type="ECO:0000256" key="2">
    <source>
        <dbReference type="ARBA" id="ARBA00022980"/>
    </source>
</evidence>
<keyword evidence="2" id="KW-0689">Ribosomal protein</keyword>
<accession>A0ABY9BF53</accession>
<proteinExistence type="inferred from homology"/>
<reference evidence="4 5" key="1">
    <citation type="journal article" date="2023" name="Hortic Res">
        <title>The complete reference genome for grapevine (Vitis vinifera L.) genetics and breeding.</title>
        <authorList>
            <person name="Shi X."/>
            <person name="Cao S."/>
            <person name="Wang X."/>
            <person name="Huang S."/>
            <person name="Wang Y."/>
            <person name="Liu Z."/>
            <person name="Liu W."/>
            <person name="Leng X."/>
            <person name="Peng Y."/>
            <person name="Wang N."/>
            <person name="Wang Y."/>
            <person name="Ma Z."/>
            <person name="Xu X."/>
            <person name="Zhang F."/>
            <person name="Xue H."/>
            <person name="Zhong H."/>
            <person name="Wang Y."/>
            <person name="Zhang K."/>
            <person name="Velt A."/>
            <person name="Avia K."/>
            <person name="Holtgrawe D."/>
            <person name="Grimplet J."/>
            <person name="Matus J.T."/>
            <person name="Ware D."/>
            <person name="Wu X."/>
            <person name="Wang H."/>
            <person name="Liu C."/>
            <person name="Fang Y."/>
            <person name="Rustenholz C."/>
            <person name="Cheng Z."/>
            <person name="Xiao H."/>
            <person name="Zhou Y."/>
        </authorList>
    </citation>
    <scope>NUCLEOTIDE SEQUENCE [LARGE SCALE GENOMIC DNA]</scope>
    <source>
        <strain evidence="5">cv. Pinot noir / PN40024</strain>
        <tissue evidence="4">Leaf</tissue>
    </source>
</reference>